<dbReference type="Pfam" id="PF12937">
    <property type="entry name" value="F-box-like"/>
    <property type="match status" value="1"/>
</dbReference>
<dbReference type="CDD" id="cd09917">
    <property type="entry name" value="F-box_SF"/>
    <property type="match status" value="1"/>
</dbReference>
<evidence type="ECO:0000259" key="1">
    <source>
        <dbReference type="PROSITE" id="PS50181"/>
    </source>
</evidence>
<dbReference type="OrthoDB" id="5982475at2759"/>
<dbReference type="InterPro" id="IPR036047">
    <property type="entry name" value="F-box-like_dom_sf"/>
</dbReference>
<name>A0A9W9YGW1_9CNID</name>
<dbReference type="AlphaFoldDB" id="A0A9W9YGW1"/>
<dbReference type="Gene3D" id="1.20.1280.50">
    <property type="match status" value="1"/>
</dbReference>
<dbReference type="SUPFAM" id="SSF81383">
    <property type="entry name" value="F-box domain"/>
    <property type="match status" value="1"/>
</dbReference>
<dbReference type="PROSITE" id="PS50181">
    <property type="entry name" value="FBOX"/>
    <property type="match status" value="1"/>
</dbReference>
<gene>
    <name evidence="2" type="ORF">OS493_003203</name>
</gene>
<sequence length="275" mass="31467">MTALPILPPEIIEKIIAVLPLPEVCNCMLVCKEWKELLSSEQFCKNYVLSHYDFDDEEEPSGHLQSWNDPDDSWFYYWDENDDKSNVWVFSDPPKRWKCGIVHLADYSLGSHKELKYKDFFQAVYILTRIQNAAEEFGLDCGAWANEGSGEVETCLFPWTKDTLPTAEDVITCFHFNPEMHKDPLVNEKIAEMEDEENSDDEDSESGHVSWNTLGTSYDVHVKKAKTFFNWMQKIFSPMIRIAIGCDSMNPVPCFILAKIAPGWVGGVLTSLSLT</sequence>
<dbReference type="InterPro" id="IPR001810">
    <property type="entry name" value="F-box_dom"/>
</dbReference>
<accession>A0A9W9YGW1</accession>
<dbReference type="EMBL" id="MU827778">
    <property type="protein sequence ID" value="KAJ7340455.1"/>
    <property type="molecule type" value="Genomic_DNA"/>
</dbReference>
<dbReference type="Proteomes" id="UP001163046">
    <property type="component" value="Unassembled WGS sequence"/>
</dbReference>
<comment type="caution">
    <text evidence="2">The sequence shown here is derived from an EMBL/GenBank/DDBJ whole genome shotgun (WGS) entry which is preliminary data.</text>
</comment>
<keyword evidence="3" id="KW-1185">Reference proteome</keyword>
<reference evidence="2" key="1">
    <citation type="submission" date="2023-01" db="EMBL/GenBank/DDBJ databases">
        <title>Genome assembly of the deep-sea coral Lophelia pertusa.</title>
        <authorList>
            <person name="Herrera S."/>
            <person name="Cordes E."/>
        </authorList>
    </citation>
    <scope>NUCLEOTIDE SEQUENCE</scope>
    <source>
        <strain evidence="2">USNM1676648</strain>
        <tissue evidence="2">Polyp</tissue>
    </source>
</reference>
<organism evidence="2 3">
    <name type="scientific">Desmophyllum pertusum</name>
    <dbReference type="NCBI Taxonomy" id="174260"/>
    <lineage>
        <taxon>Eukaryota</taxon>
        <taxon>Metazoa</taxon>
        <taxon>Cnidaria</taxon>
        <taxon>Anthozoa</taxon>
        <taxon>Hexacorallia</taxon>
        <taxon>Scleractinia</taxon>
        <taxon>Caryophylliina</taxon>
        <taxon>Caryophylliidae</taxon>
        <taxon>Desmophyllum</taxon>
    </lineage>
</organism>
<evidence type="ECO:0000313" key="2">
    <source>
        <dbReference type="EMBL" id="KAJ7340455.1"/>
    </source>
</evidence>
<feature type="domain" description="F-box" evidence="1">
    <location>
        <begin position="1"/>
        <end position="47"/>
    </location>
</feature>
<dbReference type="SMART" id="SM00256">
    <property type="entry name" value="FBOX"/>
    <property type="match status" value="1"/>
</dbReference>
<evidence type="ECO:0000313" key="3">
    <source>
        <dbReference type="Proteomes" id="UP001163046"/>
    </source>
</evidence>
<protein>
    <recommendedName>
        <fullName evidence="1">F-box domain-containing protein</fullName>
    </recommendedName>
</protein>
<proteinExistence type="predicted"/>